<dbReference type="GO" id="GO:0005524">
    <property type="term" value="F:ATP binding"/>
    <property type="evidence" value="ECO:0007669"/>
    <property type="project" value="UniProtKB-KW"/>
</dbReference>
<dbReference type="InterPro" id="IPR002464">
    <property type="entry name" value="DNA/RNA_helicase_DEAH_CS"/>
</dbReference>
<evidence type="ECO:0000256" key="5">
    <source>
        <dbReference type="ARBA" id="ARBA00022840"/>
    </source>
</evidence>
<dbReference type="PROSITE" id="PS00690">
    <property type="entry name" value="DEAH_ATP_HELICASE"/>
    <property type="match status" value="1"/>
</dbReference>
<dbReference type="Gene3D" id="3.40.50.300">
    <property type="entry name" value="P-loop containing nucleotide triphosphate hydrolases"/>
    <property type="match status" value="2"/>
</dbReference>
<dbReference type="SUPFAM" id="SSF52540">
    <property type="entry name" value="P-loop containing nucleoside triphosphate hydrolases"/>
    <property type="match status" value="1"/>
</dbReference>
<dbReference type="PROSITE" id="PS51194">
    <property type="entry name" value="HELICASE_CTER"/>
    <property type="match status" value="1"/>
</dbReference>
<feature type="domain" description="Helicase ATP-binding" evidence="10">
    <location>
        <begin position="29"/>
        <end position="205"/>
    </location>
</feature>
<dbReference type="GO" id="GO:0043138">
    <property type="term" value="F:3'-5' DNA helicase activity"/>
    <property type="evidence" value="ECO:0007669"/>
    <property type="project" value="UniProtKB-EC"/>
</dbReference>
<dbReference type="SUPFAM" id="SSF53271">
    <property type="entry name" value="PRTase-like"/>
    <property type="match status" value="1"/>
</dbReference>
<dbReference type="Gene3D" id="3.40.50.2020">
    <property type="match status" value="1"/>
</dbReference>
<keyword evidence="6" id="KW-0238">DNA-binding</keyword>
<dbReference type="Pfam" id="PF00271">
    <property type="entry name" value="Helicase_C"/>
    <property type="match status" value="1"/>
</dbReference>
<dbReference type="EMBL" id="APPI01000025">
    <property type="protein sequence ID" value="ENV11729.1"/>
    <property type="molecule type" value="Genomic_DNA"/>
</dbReference>
<evidence type="ECO:0000256" key="8">
    <source>
        <dbReference type="ARBA" id="ARBA00034617"/>
    </source>
</evidence>
<evidence type="ECO:0000256" key="1">
    <source>
        <dbReference type="ARBA" id="ARBA00005446"/>
    </source>
</evidence>
<keyword evidence="5" id="KW-0067">ATP-binding</keyword>
<comment type="catalytic activity">
    <reaction evidence="8">
        <text>Couples ATP hydrolysis with the unwinding of duplex DNA by translocating in the 3'-5' direction.</text>
        <dbReference type="EC" id="5.6.2.4"/>
    </reaction>
</comment>
<feature type="domain" description="Helicase C-terminal" evidence="11">
    <location>
        <begin position="231"/>
        <end position="374"/>
    </location>
</feature>
<dbReference type="InterPro" id="IPR004589">
    <property type="entry name" value="DNA_helicase_ATP-dep_RecQ"/>
</dbReference>
<keyword evidence="4" id="KW-0347">Helicase</keyword>
<dbReference type="EC" id="5.6.2.4" evidence="9"/>
<dbReference type="CDD" id="cd06223">
    <property type="entry name" value="PRTases_typeI"/>
    <property type="match status" value="1"/>
</dbReference>
<dbReference type="PATRIC" id="fig|1217675.3.peg.3122"/>
<evidence type="ECO:0000256" key="3">
    <source>
        <dbReference type="ARBA" id="ARBA00022801"/>
    </source>
</evidence>
<evidence type="ECO:0000259" key="11">
    <source>
        <dbReference type="PROSITE" id="PS51194"/>
    </source>
</evidence>
<dbReference type="AlphaFoldDB" id="N8XRP4"/>
<dbReference type="GO" id="GO:0030894">
    <property type="term" value="C:replisome"/>
    <property type="evidence" value="ECO:0007669"/>
    <property type="project" value="TreeGrafter"/>
</dbReference>
<dbReference type="Pfam" id="PF00270">
    <property type="entry name" value="DEAD"/>
    <property type="match status" value="1"/>
</dbReference>
<dbReference type="PANTHER" id="PTHR13710:SF105">
    <property type="entry name" value="ATP-DEPENDENT DNA HELICASE Q1"/>
    <property type="match status" value="1"/>
</dbReference>
<dbReference type="GO" id="GO:0006281">
    <property type="term" value="P:DNA repair"/>
    <property type="evidence" value="ECO:0007669"/>
    <property type="project" value="TreeGrafter"/>
</dbReference>
<evidence type="ECO:0000259" key="10">
    <source>
        <dbReference type="PROSITE" id="PS51192"/>
    </source>
</evidence>
<dbReference type="GO" id="GO:0005737">
    <property type="term" value="C:cytoplasm"/>
    <property type="evidence" value="ECO:0007669"/>
    <property type="project" value="TreeGrafter"/>
</dbReference>
<evidence type="ECO:0000313" key="12">
    <source>
        <dbReference type="EMBL" id="ENV11729.1"/>
    </source>
</evidence>
<evidence type="ECO:0000256" key="7">
    <source>
        <dbReference type="ARBA" id="ARBA00023235"/>
    </source>
</evidence>
<evidence type="ECO:0000256" key="6">
    <source>
        <dbReference type="ARBA" id="ARBA00023125"/>
    </source>
</evidence>
<dbReference type="GO" id="GO:0016787">
    <property type="term" value="F:hydrolase activity"/>
    <property type="evidence" value="ECO:0007669"/>
    <property type="project" value="UniProtKB-KW"/>
</dbReference>
<dbReference type="HOGENOM" id="CLU_001103_5_0_6"/>
<dbReference type="GO" id="GO:0003677">
    <property type="term" value="F:DNA binding"/>
    <property type="evidence" value="ECO:0007669"/>
    <property type="project" value="UniProtKB-KW"/>
</dbReference>
<keyword evidence="2" id="KW-0547">Nucleotide-binding</keyword>
<dbReference type="GO" id="GO:0043590">
    <property type="term" value="C:bacterial nucleoid"/>
    <property type="evidence" value="ECO:0007669"/>
    <property type="project" value="TreeGrafter"/>
</dbReference>
<evidence type="ECO:0000256" key="9">
    <source>
        <dbReference type="ARBA" id="ARBA00034808"/>
    </source>
</evidence>
<dbReference type="InterPro" id="IPR001650">
    <property type="entry name" value="Helicase_C-like"/>
</dbReference>
<reference evidence="12 13" key="1">
    <citation type="submission" date="2013-02" db="EMBL/GenBank/DDBJ databases">
        <title>The Genome Sequence of Acinetobacter schindleri NIPH 900.</title>
        <authorList>
            <consortium name="The Broad Institute Genome Sequencing Platform"/>
            <consortium name="The Broad Institute Genome Sequencing Center for Infectious Disease"/>
            <person name="Cerqueira G."/>
            <person name="Feldgarden M."/>
            <person name="Courvalin P."/>
            <person name="Perichon B."/>
            <person name="Grillot-Courvalin C."/>
            <person name="Clermont D."/>
            <person name="Rocha E."/>
            <person name="Yoon E.-J."/>
            <person name="Nemec A."/>
            <person name="Walker B."/>
            <person name="Young S.K."/>
            <person name="Zeng Q."/>
            <person name="Gargeya S."/>
            <person name="Fitzgerald M."/>
            <person name="Haas B."/>
            <person name="Abouelleil A."/>
            <person name="Alvarado L."/>
            <person name="Arachchi H.M."/>
            <person name="Berlin A.M."/>
            <person name="Chapman S.B."/>
            <person name="Dewar J."/>
            <person name="Goldberg J."/>
            <person name="Griggs A."/>
            <person name="Gujja S."/>
            <person name="Hansen M."/>
            <person name="Howarth C."/>
            <person name="Imamovic A."/>
            <person name="Larimer J."/>
            <person name="McCowan C."/>
            <person name="Murphy C."/>
            <person name="Neiman D."/>
            <person name="Pearson M."/>
            <person name="Priest M."/>
            <person name="Roberts A."/>
            <person name="Saif S."/>
            <person name="Shea T."/>
            <person name="Sisk P."/>
            <person name="Sykes S."/>
            <person name="Wortman J."/>
            <person name="Nusbaum C."/>
            <person name="Birren B."/>
        </authorList>
    </citation>
    <scope>NUCLEOTIDE SEQUENCE [LARGE SCALE GENOMIC DNA]</scope>
    <source>
        <strain evidence="12 13">NIPH 900</strain>
    </source>
</reference>
<dbReference type="PROSITE" id="PS51192">
    <property type="entry name" value="HELICASE_ATP_BIND_1"/>
    <property type="match status" value="1"/>
</dbReference>
<dbReference type="GO" id="GO:0009378">
    <property type="term" value="F:four-way junction helicase activity"/>
    <property type="evidence" value="ECO:0007669"/>
    <property type="project" value="TreeGrafter"/>
</dbReference>
<evidence type="ECO:0000313" key="13">
    <source>
        <dbReference type="Proteomes" id="UP000018438"/>
    </source>
</evidence>
<dbReference type="RefSeq" id="WP_004811068.1">
    <property type="nucleotide sequence ID" value="NZ_KB849445.1"/>
</dbReference>
<dbReference type="NCBIfam" id="TIGR00614">
    <property type="entry name" value="recQ_fam"/>
    <property type="match status" value="1"/>
</dbReference>
<evidence type="ECO:0000256" key="4">
    <source>
        <dbReference type="ARBA" id="ARBA00022806"/>
    </source>
</evidence>
<dbReference type="InterPro" id="IPR027417">
    <property type="entry name" value="P-loop_NTPase"/>
</dbReference>
<dbReference type="Proteomes" id="UP000018438">
    <property type="component" value="Unassembled WGS sequence"/>
</dbReference>
<dbReference type="InterPro" id="IPR029057">
    <property type="entry name" value="PRTase-like"/>
</dbReference>
<keyword evidence="13" id="KW-1185">Reference proteome</keyword>
<dbReference type="InterPro" id="IPR014001">
    <property type="entry name" value="Helicase_ATP-bd"/>
</dbReference>
<keyword evidence="7" id="KW-0413">Isomerase</keyword>
<comment type="caution">
    <text evidence="12">The sequence shown here is derived from an EMBL/GenBank/DDBJ whole genome shotgun (WGS) entry which is preliminary data.</text>
</comment>
<accession>N8XRP4</accession>
<dbReference type="GO" id="GO:0006310">
    <property type="term" value="P:DNA recombination"/>
    <property type="evidence" value="ECO:0007669"/>
    <property type="project" value="InterPro"/>
</dbReference>
<dbReference type="SMART" id="SM00487">
    <property type="entry name" value="DEXDc"/>
    <property type="match status" value="1"/>
</dbReference>
<comment type="similarity">
    <text evidence="1">Belongs to the helicase family. RecQ subfamily.</text>
</comment>
<dbReference type="SMART" id="SM00490">
    <property type="entry name" value="HELICc"/>
    <property type="match status" value="1"/>
</dbReference>
<dbReference type="InterPro" id="IPR011545">
    <property type="entry name" value="DEAD/DEAH_box_helicase_dom"/>
</dbReference>
<evidence type="ECO:0000256" key="2">
    <source>
        <dbReference type="ARBA" id="ARBA00022741"/>
    </source>
</evidence>
<sequence>MKDQALALLREMTGNPAAEFHDGQFQAISQLVEYQSKLLVVQKTGWGKSAVYFIATKLLRMQGKGPTIIISPLIALMRNQIERAGQLGLKVVSINSSQSPEQNDYAKQQIINQNVDAVIISPEQLANDEMIEDVLSHIISNIGLFVVDEAHCISDWGHDFRPDYRRIVRVLQHMPANMPILATTATANHRVINDINQQLGRYLQTIRGDLKRNSLYLQNIPTSSRVERMAWLAEKIPQLEGTGIVYVKTVRDSELLADWLNHHGIKAACYYGGADDQERIRLEQALLSNSIKVLVATSALGMGFDKPDLGFVIHFQLPGSIVEYYQQVGRAGRGIDHAYGILMNGAETQEIQSYFIQNAFPKEEEIEQILDAIEKCGGLKLYDIESKTNLKFSRIQAVLKFLSVESPSPIYKDAQNKYCRNEQDYSLPYDRIARVSQVKEQEWKQLTDYHQSKSCLMKELTLALDDPLADNCNNCMNCVPKQQISSNVKHEVVLAAAEFVKMRYVKIKARKQFARSSSVAREAFPQFQFAFRDQSLQASDGLALSRWKDGVWGDVVAEGKKQGRFGDELLAPMVKMINSMQFDQKPQWLSYVPSLRHPQLVKDFAYRLAAQLGIPCKDAIVMTSVRPPQKTMQNSFKQSQNLDGAFEIDTTQGFTTPVLLLDDAVDSGWTFTVTAALLRRAGVQAVYPIALTSTAQQDQGE</sequence>
<gene>
    <name evidence="12" type="ORF">F965_03221</name>
</gene>
<organism evidence="12 13">
    <name type="scientific">Acinetobacter schindleri NIPH 900</name>
    <dbReference type="NCBI Taxonomy" id="1217675"/>
    <lineage>
        <taxon>Bacteria</taxon>
        <taxon>Pseudomonadati</taxon>
        <taxon>Pseudomonadota</taxon>
        <taxon>Gammaproteobacteria</taxon>
        <taxon>Moraxellales</taxon>
        <taxon>Moraxellaceae</taxon>
        <taxon>Acinetobacter</taxon>
    </lineage>
</organism>
<dbReference type="PANTHER" id="PTHR13710">
    <property type="entry name" value="DNA HELICASE RECQ FAMILY MEMBER"/>
    <property type="match status" value="1"/>
</dbReference>
<keyword evidence="3" id="KW-0378">Hydrolase</keyword>
<proteinExistence type="inferred from homology"/>
<name>N8XRP4_9GAMM</name>
<protein>
    <recommendedName>
        <fullName evidence="9">DNA 3'-5' helicase</fullName>
        <ecNumber evidence="9">5.6.2.4</ecNumber>
    </recommendedName>
</protein>
<dbReference type="InterPro" id="IPR000836">
    <property type="entry name" value="PRTase_dom"/>
</dbReference>